<dbReference type="GO" id="GO:0006952">
    <property type="term" value="P:defense response"/>
    <property type="evidence" value="ECO:0007669"/>
    <property type="project" value="UniProtKB-KW"/>
</dbReference>
<gene>
    <name evidence="7" type="ORF">FSB_LOCUS33455</name>
</gene>
<proteinExistence type="predicted"/>
<dbReference type="SUPFAM" id="SSF52058">
    <property type="entry name" value="L domain-like"/>
    <property type="match status" value="1"/>
</dbReference>
<evidence type="ECO:0000259" key="6">
    <source>
        <dbReference type="Pfam" id="PF25019"/>
    </source>
</evidence>
<evidence type="ECO:0000256" key="3">
    <source>
        <dbReference type="ARBA" id="ARBA00022821"/>
    </source>
</evidence>
<name>A0A2N9H190_FAGSY</name>
<evidence type="ECO:0000256" key="1">
    <source>
        <dbReference type="ARBA" id="ARBA00022737"/>
    </source>
</evidence>
<keyword evidence="1" id="KW-0677">Repeat</keyword>
<keyword evidence="4" id="KW-0175">Coiled coil</keyword>
<keyword evidence="3" id="KW-0611">Plant defense</keyword>
<evidence type="ECO:0000256" key="2">
    <source>
        <dbReference type="ARBA" id="ARBA00022741"/>
    </source>
</evidence>
<keyword evidence="2" id="KW-0547">Nucleotide-binding</keyword>
<dbReference type="Pfam" id="PF25019">
    <property type="entry name" value="LRR_R13L1-DRL21"/>
    <property type="match status" value="1"/>
</dbReference>
<dbReference type="InterPro" id="IPR032675">
    <property type="entry name" value="LRR_dom_sf"/>
</dbReference>
<dbReference type="InterPro" id="IPR056789">
    <property type="entry name" value="LRR_R13L1-DRL21"/>
</dbReference>
<dbReference type="EMBL" id="OIVN01002674">
    <property type="protein sequence ID" value="SPD05573.1"/>
    <property type="molecule type" value="Genomic_DNA"/>
</dbReference>
<dbReference type="Gene3D" id="1.20.5.4130">
    <property type="match status" value="1"/>
</dbReference>
<dbReference type="PANTHER" id="PTHR47186:SF13">
    <property type="entry name" value="DISEASE RESISTANCE PROTEIN RGA3"/>
    <property type="match status" value="1"/>
</dbReference>
<dbReference type="Gene3D" id="3.80.10.10">
    <property type="entry name" value="Ribonuclease Inhibitor"/>
    <property type="match status" value="2"/>
</dbReference>
<feature type="coiled-coil region" evidence="4">
    <location>
        <begin position="39"/>
        <end position="90"/>
    </location>
</feature>
<evidence type="ECO:0000313" key="7">
    <source>
        <dbReference type="EMBL" id="SPD05573.1"/>
    </source>
</evidence>
<dbReference type="GO" id="GO:0000166">
    <property type="term" value="F:nucleotide binding"/>
    <property type="evidence" value="ECO:0007669"/>
    <property type="project" value="UniProtKB-KW"/>
</dbReference>
<dbReference type="InterPro" id="IPR041118">
    <property type="entry name" value="Rx_N"/>
</dbReference>
<dbReference type="AlphaFoldDB" id="A0A2N9H190"/>
<dbReference type="InterPro" id="IPR038005">
    <property type="entry name" value="RX-like_CC"/>
</dbReference>
<dbReference type="CDD" id="cd14798">
    <property type="entry name" value="RX-CC_like"/>
    <property type="match status" value="1"/>
</dbReference>
<feature type="domain" description="R13L1/DRL21-like LRR repeat region" evidence="6">
    <location>
        <begin position="261"/>
        <end position="380"/>
    </location>
</feature>
<reference evidence="7" key="1">
    <citation type="submission" date="2018-02" db="EMBL/GenBank/DDBJ databases">
        <authorList>
            <person name="Cohen D.B."/>
            <person name="Kent A.D."/>
        </authorList>
    </citation>
    <scope>NUCLEOTIDE SEQUENCE</scope>
</reference>
<protein>
    <submittedName>
        <fullName evidence="7">Uncharacterized protein</fullName>
    </submittedName>
</protein>
<organism evidence="7">
    <name type="scientific">Fagus sylvatica</name>
    <name type="common">Beechnut</name>
    <dbReference type="NCBI Taxonomy" id="28930"/>
    <lineage>
        <taxon>Eukaryota</taxon>
        <taxon>Viridiplantae</taxon>
        <taxon>Streptophyta</taxon>
        <taxon>Embryophyta</taxon>
        <taxon>Tracheophyta</taxon>
        <taxon>Spermatophyta</taxon>
        <taxon>Magnoliopsida</taxon>
        <taxon>eudicotyledons</taxon>
        <taxon>Gunneridae</taxon>
        <taxon>Pentapetalae</taxon>
        <taxon>rosids</taxon>
        <taxon>fabids</taxon>
        <taxon>Fagales</taxon>
        <taxon>Fagaceae</taxon>
        <taxon>Fagus</taxon>
    </lineage>
</organism>
<feature type="domain" description="Disease resistance N-terminal" evidence="5">
    <location>
        <begin position="16"/>
        <end position="102"/>
    </location>
</feature>
<dbReference type="PANTHER" id="PTHR47186">
    <property type="entry name" value="LEUCINE-RICH REPEAT-CONTAINING PROTEIN 57"/>
    <property type="match status" value="1"/>
</dbReference>
<evidence type="ECO:0000259" key="5">
    <source>
        <dbReference type="Pfam" id="PF18052"/>
    </source>
</evidence>
<dbReference type="PROSITE" id="PS51450">
    <property type="entry name" value="LRR"/>
    <property type="match status" value="1"/>
</dbReference>
<dbReference type="Pfam" id="PF18052">
    <property type="entry name" value="Rx_N"/>
    <property type="match status" value="1"/>
</dbReference>
<dbReference type="InterPro" id="IPR001611">
    <property type="entry name" value="Leu-rich_rpt"/>
</dbReference>
<accession>A0A2N9H190</accession>
<sequence>MAEGALIIVVEGIIGQLGKLLANKVVQEIGQLWGVKAKLERLKSTVSTIEAVLLDAEEQQAHNHTIKNWLGKLKDALNEADDLLDDFSTEVSRREVMNRNKKAKKVRIFFSKSNQLAYGRKMGHKIKTIREKLDNIAEERKFHLEARPRETQWISSVPCSIGKLKHLRYLDLSHNNHIKMLPNSITRLHNLQTLKLSCCRALKELPRDFYNLVNLRHLVMDGCDGLSHMPHGLEKMTNLQTLSKFVLSKKTGSVSGLTCVLKELHGLRGDLEISNLRHGKDGALESNLLKENHLQSLTLDWLEEDIDEADIGYDEMSLEALQPHPNLKRLSIRNNGGVRFPSWLPSLTNLVELTLSHQKKWRHLPSLVNFPSLEYITLVSLDSLENISEMEWQSLSRLRELDLIALPNLVSIPAGIQHITTLQTLSISRCPIPLERCKRETGEDWPKIAHIPMLEGETLWQGTIWAVIQASITKRNTEETQA</sequence>
<dbReference type="Pfam" id="PF13855">
    <property type="entry name" value="LRR_8"/>
    <property type="match status" value="1"/>
</dbReference>
<evidence type="ECO:0000256" key="4">
    <source>
        <dbReference type="SAM" id="Coils"/>
    </source>
</evidence>